<reference evidence="2" key="1">
    <citation type="journal article" date="2019" name="Sci. Rep.">
        <title>Draft genome of Tanacetum cinerariifolium, the natural source of mosquito coil.</title>
        <authorList>
            <person name="Yamashiro T."/>
            <person name="Shiraishi A."/>
            <person name="Satake H."/>
            <person name="Nakayama K."/>
        </authorList>
    </citation>
    <scope>NUCLEOTIDE SEQUENCE</scope>
</reference>
<dbReference type="EMBL" id="BKCJ010005660">
    <property type="protein sequence ID" value="GEU67944.1"/>
    <property type="molecule type" value="Genomic_DNA"/>
</dbReference>
<comment type="caution">
    <text evidence="2">The sequence shown here is derived from an EMBL/GenBank/DDBJ whole genome shotgun (WGS) entry which is preliminary data.</text>
</comment>
<feature type="compositionally biased region" description="Basic and acidic residues" evidence="1">
    <location>
        <begin position="371"/>
        <end position="389"/>
    </location>
</feature>
<protein>
    <recommendedName>
        <fullName evidence="3">Xylulose kinase-1</fullName>
    </recommendedName>
</protein>
<dbReference type="AlphaFoldDB" id="A0A6L2M5S2"/>
<evidence type="ECO:0000313" key="2">
    <source>
        <dbReference type="EMBL" id="GEU67944.1"/>
    </source>
</evidence>
<gene>
    <name evidence="2" type="ORF">Tci_039922</name>
</gene>
<accession>A0A6L2M5S2</accession>
<organism evidence="2">
    <name type="scientific">Tanacetum cinerariifolium</name>
    <name type="common">Dalmatian daisy</name>
    <name type="synonym">Chrysanthemum cinerariifolium</name>
    <dbReference type="NCBI Taxonomy" id="118510"/>
    <lineage>
        <taxon>Eukaryota</taxon>
        <taxon>Viridiplantae</taxon>
        <taxon>Streptophyta</taxon>
        <taxon>Embryophyta</taxon>
        <taxon>Tracheophyta</taxon>
        <taxon>Spermatophyta</taxon>
        <taxon>Magnoliopsida</taxon>
        <taxon>eudicotyledons</taxon>
        <taxon>Gunneridae</taxon>
        <taxon>Pentapetalae</taxon>
        <taxon>asterids</taxon>
        <taxon>campanulids</taxon>
        <taxon>Asterales</taxon>
        <taxon>Asteraceae</taxon>
        <taxon>Asteroideae</taxon>
        <taxon>Anthemideae</taxon>
        <taxon>Anthemidinae</taxon>
        <taxon>Tanacetum</taxon>
    </lineage>
</organism>
<sequence length="417" mass="46520">MANLEFCDTHNMVAYLLKIEGSEGFHQTMDFLNTSHIKYALIKNPTIYVSPIQQFWQTAAANNLDTGEVQVTAIIDWKGPILQGQGSIVLVESHNTPIANKAASTCVDVRHGGAVTIVTSLDARQGSVESLEADLKQTKQVYGANYTKLIMKKFEDPFKLGRSMIEEIDQDAEVTLVTPTQVSTQGEAHSQPEDQSGVLSVAKVLADTAKVHTYTRKRRAVNTGSGGISTASRLFRTAEESVSTASASMPVSTTDKKRQQEQERLSLEAVVRLQEQFNEKERQRIAKVHEAAQTFTKEEWENIKARVKADEELTQRLQAEEKDKYSKVDQAKMLKLSFDEIKELFKATMRSINDVVLIESEDDKAVSKLAEAKSLKRDTEEELKHEGSKKQKTSKALGSAQEQPGEEEKELSQEDLQ</sequence>
<feature type="region of interest" description="Disordered" evidence="1">
    <location>
        <begin position="241"/>
        <end position="260"/>
    </location>
</feature>
<feature type="region of interest" description="Disordered" evidence="1">
    <location>
        <begin position="371"/>
        <end position="417"/>
    </location>
</feature>
<name>A0A6L2M5S2_TANCI</name>
<evidence type="ECO:0000256" key="1">
    <source>
        <dbReference type="SAM" id="MobiDB-lite"/>
    </source>
</evidence>
<evidence type="ECO:0008006" key="3">
    <source>
        <dbReference type="Google" id="ProtNLM"/>
    </source>
</evidence>
<proteinExistence type="predicted"/>